<accession>A0ABU2DP10</accession>
<evidence type="ECO:0000256" key="1">
    <source>
        <dbReference type="SAM" id="MobiDB-lite"/>
    </source>
</evidence>
<reference evidence="2 3" key="1">
    <citation type="submission" date="2023-09" db="EMBL/GenBank/DDBJ databases">
        <title>Description of three actinobacteria isolated from air of manufacturing shop in a pharmaceutical factory.</title>
        <authorList>
            <person name="Zhang D.-F."/>
        </authorList>
    </citation>
    <scope>NUCLEOTIDE SEQUENCE [LARGE SCALE GENOMIC DNA]</scope>
    <source>
        <strain evidence="2 3">LY-0111</strain>
    </source>
</reference>
<feature type="compositionally biased region" description="Polar residues" evidence="1">
    <location>
        <begin position="1"/>
        <end position="10"/>
    </location>
</feature>
<keyword evidence="3" id="KW-1185">Reference proteome</keyword>
<protein>
    <recommendedName>
        <fullName evidence="4">PknH-like protein</fullName>
    </recommendedName>
</protein>
<gene>
    <name evidence="2" type="ORF">RIL96_01415</name>
</gene>
<comment type="caution">
    <text evidence="2">The sequence shown here is derived from an EMBL/GenBank/DDBJ whole genome shotgun (WGS) entry which is preliminary data.</text>
</comment>
<name>A0ABU2DP10_9MICC</name>
<sequence>MAGQQHTTAPRQVVDHGPVRRGRTSRATLIGASSAVILTLTGCGDSVPSGPMNAEELESTLITGRDVPEGWNLIDGPTGRDAGGEPLTDQVSAGFIASMVDEAERDGDSEDCQEAAEDLTSDIEDIELSYEAEAEYEMSGDGESWFSAVAFSSTEDYDVAGGLLDVWETCAEQLIDETEEASDWELDDLDGDMDGIYVVSDEAQMTGLSVVAGQSYGQNHLVVIGGTEDPRNEDTIHELTDALKEHFEEGPEGD</sequence>
<dbReference type="Proteomes" id="UP001251870">
    <property type="component" value="Unassembled WGS sequence"/>
</dbReference>
<organism evidence="2 3">
    <name type="scientific">Nesterenkonia aerolata</name>
    <dbReference type="NCBI Taxonomy" id="3074079"/>
    <lineage>
        <taxon>Bacteria</taxon>
        <taxon>Bacillati</taxon>
        <taxon>Actinomycetota</taxon>
        <taxon>Actinomycetes</taxon>
        <taxon>Micrococcales</taxon>
        <taxon>Micrococcaceae</taxon>
        <taxon>Nesterenkonia</taxon>
    </lineage>
</organism>
<dbReference type="EMBL" id="JAVKGR010000001">
    <property type="protein sequence ID" value="MDR8018226.1"/>
    <property type="molecule type" value="Genomic_DNA"/>
</dbReference>
<evidence type="ECO:0008006" key="4">
    <source>
        <dbReference type="Google" id="ProtNLM"/>
    </source>
</evidence>
<feature type="region of interest" description="Disordered" evidence="1">
    <location>
        <begin position="1"/>
        <end position="22"/>
    </location>
</feature>
<proteinExistence type="predicted"/>
<dbReference type="RefSeq" id="WP_310547209.1">
    <property type="nucleotide sequence ID" value="NZ_JAVKGR010000001.1"/>
</dbReference>
<evidence type="ECO:0000313" key="3">
    <source>
        <dbReference type="Proteomes" id="UP001251870"/>
    </source>
</evidence>
<evidence type="ECO:0000313" key="2">
    <source>
        <dbReference type="EMBL" id="MDR8018226.1"/>
    </source>
</evidence>